<accession>A0A841HWP8</accession>
<evidence type="ECO:0000313" key="1">
    <source>
        <dbReference type="EMBL" id="MBB6096630.1"/>
    </source>
</evidence>
<organism evidence="1 2">
    <name type="scientific">Deinobacterium chartae</name>
    <dbReference type="NCBI Taxonomy" id="521158"/>
    <lineage>
        <taxon>Bacteria</taxon>
        <taxon>Thermotogati</taxon>
        <taxon>Deinococcota</taxon>
        <taxon>Deinococci</taxon>
        <taxon>Deinococcales</taxon>
        <taxon>Deinococcaceae</taxon>
        <taxon>Deinobacterium</taxon>
    </lineage>
</organism>
<dbReference type="EMBL" id="JACHHG010000001">
    <property type="protein sequence ID" value="MBB6096630.1"/>
    <property type="molecule type" value="Genomic_DNA"/>
</dbReference>
<dbReference type="InterPro" id="IPR041202">
    <property type="entry name" value="BaeRF_family10"/>
</dbReference>
<dbReference type="AlphaFoldDB" id="A0A841HWP8"/>
<reference evidence="1 2" key="1">
    <citation type="submission" date="2020-08" db="EMBL/GenBank/DDBJ databases">
        <title>Genomic Encyclopedia of Type Strains, Phase IV (KMG-IV): sequencing the most valuable type-strain genomes for metagenomic binning, comparative biology and taxonomic classification.</title>
        <authorList>
            <person name="Goeker M."/>
        </authorList>
    </citation>
    <scope>NUCLEOTIDE SEQUENCE [LARGE SCALE GENOMIC DNA]</scope>
    <source>
        <strain evidence="1 2">DSM 21458</strain>
    </source>
</reference>
<evidence type="ECO:0000313" key="2">
    <source>
        <dbReference type="Proteomes" id="UP000569951"/>
    </source>
</evidence>
<dbReference type="Gene3D" id="3.30.420.60">
    <property type="entry name" value="eRF1 domain 2"/>
    <property type="match status" value="1"/>
</dbReference>
<proteinExistence type="predicted"/>
<protein>
    <submittedName>
        <fullName evidence="1">Uncharacterized protein</fullName>
    </submittedName>
</protein>
<dbReference type="Proteomes" id="UP000569951">
    <property type="component" value="Unassembled WGS sequence"/>
</dbReference>
<dbReference type="Pfam" id="PF18854">
    <property type="entry name" value="baeRF_family10"/>
    <property type="match status" value="1"/>
</dbReference>
<dbReference type="RefSeq" id="WP_183983303.1">
    <property type="nucleotide sequence ID" value="NZ_JACHHG010000001.1"/>
</dbReference>
<comment type="caution">
    <text evidence="1">The sequence shown here is derived from an EMBL/GenBank/DDBJ whole genome shotgun (WGS) entry which is preliminary data.</text>
</comment>
<sequence length="389" mass="44024">MITQNDIERIKALPEDKMVLMAVINVDPTDVDNQADALPLRVRKLLENAGTPPTVIQQVLDDVAEARRDFGKSAVYVIGEGIYERFGVQLRLPERAHYGRPLPSIITNAAQTLPTVGILMIDREWARLFKLEQGEIRELQREENVREEGSDWRQLTEQRHPAYRMGGAGGDFQSGAPNAAGAADTDFFDRREDAAQKRFFNHVVAELGQRMKQEGLRHLILMGPDERVAKFRLEIPETAPYTIIGQTNVGSGTYRADENAMLEKVMPIVEQAREQEEIELLSQLQERGIVVMENVLEAIQQNQIYRLAIPEDGAQVHIYRSHNREVPYFTAKKDLTESPLDGSLMERVTLEECLSAFTELYGVEIVRLHGDHARRLIKDFGGLAGLPRF</sequence>
<keyword evidence="2" id="KW-1185">Reference proteome</keyword>
<gene>
    <name evidence="1" type="ORF">HNR42_000042</name>
</gene>
<name>A0A841HWP8_9DEIO</name>
<dbReference type="InterPro" id="IPR042226">
    <property type="entry name" value="eFR1_2_sf"/>
</dbReference>